<gene>
    <name evidence="1" type="ORF">LCGC14_2652960</name>
</gene>
<sequence>MGRGGNRLNDQQRAFLVEQIACFAKPKEAADALKAEFKIEITPQAVECYDFTKQAGKRCAEKWKVLYTETRKAFCKHIAARIPHAEKAYRVRALAKAADAFERVGNWVAMAGMLEKIAKEIGGSYTNRY</sequence>
<evidence type="ECO:0008006" key="2">
    <source>
        <dbReference type="Google" id="ProtNLM"/>
    </source>
</evidence>
<organism evidence="1">
    <name type="scientific">marine sediment metagenome</name>
    <dbReference type="NCBI Taxonomy" id="412755"/>
    <lineage>
        <taxon>unclassified sequences</taxon>
        <taxon>metagenomes</taxon>
        <taxon>ecological metagenomes</taxon>
    </lineage>
</organism>
<name>A0A0F8ZUB1_9ZZZZ</name>
<protein>
    <recommendedName>
        <fullName evidence="2">DUF2280 domain-containing protein</fullName>
    </recommendedName>
</protein>
<comment type="caution">
    <text evidence="1">The sequence shown here is derived from an EMBL/GenBank/DDBJ whole genome shotgun (WGS) entry which is preliminary data.</text>
</comment>
<accession>A0A0F8ZUB1</accession>
<proteinExistence type="predicted"/>
<dbReference type="AlphaFoldDB" id="A0A0F8ZUB1"/>
<dbReference type="InterPro" id="IPR018738">
    <property type="entry name" value="DUF2280"/>
</dbReference>
<reference evidence="1" key="1">
    <citation type="journal article" date="2015" name="Nature">
        <title>Complex archaea that bridge the gap between prokaryotes and eukaryotes.</title>
        <authorList>
            <person name="Spang A."/>
            <person name="Saw J.H."/>
            <person name="Jorgensen S.L."/>
            <person name="Zaremba-Niedzwiedzka K."/>
            <person name="Martijn J."/>
            <person name="Lind A.E."/>
            <person name="van Eijk R."/>
            <person name="Schleper C."/>
            <person name="Guy L."/>
            <person name="Ettema T.J."/>
        </authorList>
    </citation>
    <scope>NUCLEOTIDE SEQUENCE</scope>
</reference>
<dbReference type="Pfam" id="PF10045">
    <property type="entry name" value="DUF2280"/>
    <property type="match status" value="1"/>
</dbReference>
<evidence type="ECO:0000313" key="1">
    <source>
        <dbReference type="EMBL" id="KKK97413.1"/>
    </source>
</evidence>
<feature type="non-terminal residue" evidence="1">
    <location>
        <position position="129"/>
    </location>
</feature>
<dbReference type="EMBL" id="LAZR01046062">
    <property type="protein sequence ID" value="KKK97413.1"/>
    <property type="molecule type" value="Genomic_DNA"/>
</dbReference>